<gene>
    <name evidence="2" type="ORF">GCM10022202_28140</name>
</gene>
<evidence type="ECO:0000313" key="3">
    <source>
        <dbReference type="Proteomes" id="UP001410795"/>
    </source>
</evidence>
<dbReference type="RefSeq" id="WP_221857777.1">
    <property type="nucleotide sequence ID" value="NZ_BAAAYV010000016.1"/>
</dbReference>
<dbReference type="Proteomes" id="UP001410795">
    <property type="component" value="Unassembled WGS sequence"/>
</dbReference>
<feature type="compositionally biased region" description="Polar residues" evidence="1">
    <location>
        <begin position="1"/>
        <end position="12"/>
    </location>
</feature>
<evidence type="ECO:0000256" key="1">
    <source>
        <dbReference type="SAM" id="MobiDB-lite"/>
    </source>
</evidence>
<dbReference type="EMBL" id="BAAAYV010000016">
    <property type="protein sequence ID" value="GAA3664475.1"/>
    <property type="molecule type" value="Genomic_DNA"/>
</dbReference>
<feature type="region of interest" description="Disordered" evidence="1">
    <location>
        <begin position="1"/>
        <end position="52"/>
    </location>
</feature>
<organism evidence="2 3">
    <name type="scientific">Microbacterium marinilacus</name>
    <dbReference type="NCBI Taxonomy" id="415209"/>
    <lineage>
        <taxon>Bacteria</taxon>
        <taxon>Bacillati</taxon>
        <taxon>Actinomycetota</taxon>
        <taxon>Actinomycetes</taxon>
        <taxon>Micrococcales</taxon>
        <taxon>Microbacteriaceae</taxon>
        <taxon>Microbacterium</taxon>
    </lineage>
</organism>
<comment type="caution">
    <text evidence="2">The sequence shown here is derived from an EMBL/GenBank/DDBJ whole genome shotgun (WGS) entry which is preliminary data.</text>
</comment>
<dbReference type="Gene3D" id="3.90.180.10">
    <property type="entry name" value="Medium-chain alcohol dehydrogenases, catalytic domain"/>
    <property type="match status" value="1"/>
</dbReference>
<feature type="compositionally biased region" description="Low complexity" evidence="1">
    <location>
        <begin position="23"/>
        <end position="38"/>
    </location>
</feature>
<reference evidence="3" key="1">
    <citation type="journal article" date="2019" name="Int. J. Syst. Evol. Microbiol.">
        <title>The Global Catalogue of Microorganisms (GCM) 10K type strain sequencing project: providing services to taxonomists for standard genome sequencing and annotation.</title>
        <authorList>
            <consortium name="The Broad Institute Genomics Platform"/>
            <consortium name="The Broad Institute Genome Sequencing Center for Infectious Disease"/>
            <person name="Wu L."/>
            <person name="Ma J."/>
        </authorList>
    </citation>
    <scope>NUCLEOTIDE SEQUENCE [LARGE SCALE GENOMIC DNA]</scope>
    <source>
        <strain evidence="3">JCM 16546</strain>
    </source>
</reference>
<evidence type="ECO:0008006" key="4">
    <source>
        <dbReference type="Google" id="ProtNLM"/>
    </source>
</evidence>
<accession>A0ABP7BNH6</accession>
<feature type="compositionally biased region" description="Polar residues" evidence="1">
    <location>
        <begin position="39"/>
        <end position="51"/>
    </location>
</feature>
<protein>
    <recommendedName>
        <fullName evidence="4">Zinc-binding dehydrogenase</fullName>
    </recommendedName>
</protein>
<name>A0ABP7BNH6_9MICO</name>
<proteinExistence type="predicted"/>
<dbReference type="Gene3D" id="3.40.50.720">
    <property type="entry name" value="NAD(P)-binding Rossmann-like Domain"/>
    <property type="match status" value="1"/>
</dbReference>
<keyword evidence="3" id="KW-1185">Reference proteome</keyword>
<evidence type="ECO:0000313" key="2">
    <source>
        <dbReference type="EMBL" id="GAA3664475.1"/>
    </source>
</evidence>
<sequence length="122" mass="12967">MTPKTSSQSSTKRLCCHWRRRSTTPATSQTTPSSRSTAGANHTANSASSPANLVKSLLPGPYHAVIAQPITADLEQIAQDARSGKLRLPVARTVSLSQAIPALIDLEQGRQGKRGKLVIVPD</sequence>
<dbReference type="Pfam" id="PF13602">
    <property type="entry name" value="ADH_zinc_N_2"/>
    <property type="match status" value="1"/>
</dbReference>